<feature type="transmembrane region" description="Helical" evidence="13">
    <location>
        <begin position="9"/>
        <end position="30"/>
    </location>
</feature>
<reference evidence="15 16" key="1">
    <citation type="submission" date="2023-07" db="EMBL/GenBank/DDBJ databases">
        <title>Genomic Encyclopedia of Type Strains, Phase IV (KMG-IV): sequencing the most valuable type-strain genomes for metagenomic binning, comparative biology and taxonomic classification.</title>
        <authorList>
            <person name="Goeker M."/>
        </authorList>
    </citation>
    <scope>NUCLEOTIDE SEQUENCE [LARGE SCALE GENOMIC DNA]</scope>
    <source>
        <strain evidence="15 16">DSM 12751</strain>
    </source>
</reference>
<dbReference type="Pfam" id="PF00528">
    <property type="entry name" value="BPD_transp_1"/>
    <property type="match status" value="1"/>
</dbReference>
<dbReference type="InterPro" id="IPR045621">
    <property type="entry name" value="BPD_transp_1_N"/>
</dbReference>
<keyword evidence="2 13" id="KW-0813">Transport</keyword>
<dbReference type="InterPro" id="IPR000515">
    <property type="entry name" value="MetI-like"/>
</dbReference>
<evidence type="ECO:0000256" key="6">
    <source>
        <dbReference type="ARBA" id="ARBA00022989"/>
    </source>
</evidence>
<dbReference type="InterPro" id="IPR035906">
    <property type="entry name" value="MetI-like_sf"/>
</dbReference>
<dbReference type="Pfam" id="PF19300">
    <property type="entry name" value="BPD_transp_1_N"/>
    <property type="match status" value="1"/>
</dbReference>
<evidence type="ECO:0000256" key="9">
    <source>
        <dbReference type="ARBA" id="ARBA00023136"/>
    </source>
</evidence>
<evidence type="ECO:0000256" key="10">
    <source>
        <dbReference type="ARBA" id="ARBA00024202"/>
    </source>
</evidence>
<keyword evidence="9 13" id="KW-0472">Membrane</keyword>
<evidence type="ECO:0000256" key="13">
    <source>
        <dbReference type="RuleBase" id="RU363032"/>
    </source>
</evidence>
<protein>
    <recommendedName>
        <fullName evidence="12">Nickel import system permease protein NikB</fullName>
    </recommendedName>
</protein>
<comment type="caution">
    <text evidence="15">The sequence shown here is derived from an EMBL/GenBank/DDBJ whole genome shotgun (WGS) entry which is preliminary data.</text>
</comment>
<feature type="transmembrane region" description="Helical" evidence="13">
    <location>
        <begin position="273"/>
        <end position="299"/>
    </location>
</feature>
<dbReference type="SUPFAM" id="SSF161098">
    <property type="entry name" value="MetI-like"/>
    <property type="match status" value="1"/>
</dbReference>
<keyword evidence="3" id="KW-1003">Cell membrane</keyword>
<feature type="domain" description="ABC transmembrane type-1" evidence="14">
    <location>
        <begin position="95"/>
        <end position="296"/>
    </location>
</feature>
<comment type="subunit">
    <text evidence="11">The complex is composed of two ATP-binding proteins (NikD and NikE), two transmembrane proteins (NikB and NikC) and a solute-binding protein (NikA).</text>
</comment>
<evidence type="ECO:0000256" key="2">
    <source>
        <dbReference type="ARBA" id="ARBA00022448"/>
    </source>
</evidence>
<name>A0ABT9W0P9_9BACI</name>
<evidence type="ECO:0000259" key="14">
    <source>
        <dbReference type="PROSITE" id="PS50928"/>
    </source>
</evidence>
<feature type="transmembrane region" description="Helical" evidence="13">
    <location>
        <begin position="227"/>
        <end position="253"/>
    </location>
</feature>
<feature type="transmembrane region" description="Helical" evidence="13">
    <location>
        <begin position="101"/>
        <end position="123"/>
    </location>
</feature>
<keyword evidence="4" id="KW-0533">Nickel</keyword>
<dbReference type="PROSITE" id="PS50928">
    <property type="entry name" value="ABC_TM1"/>
    <property type="match status" value="1"/>
</dbReference>
<organism evidence="15 16">
    <name type="scientific">Caldalkalibacillus horti</name>
    <dbReference type="NCBI Taxonomy" id="77523"/>
    <lineage>
        <taxon>Bacteria</taxon>
        <taxon>Bacillati</taxon>
        <taxon>Bacillota</taxon>
        <taxon>Bacilli</taxon>
        <taxon>Bacillales</taxon>
        <taxon>Bacillaceae</taxon>
        <taxon>Caldalkalibacillus</taxon>
    </lineage>
</organism>
<keyword evidence="7" id="KW-0406">Ion transport</keyword>
<dbReference type="PANTHER" id="PTHR43163">
    <property type="entry name" value="DIPEPTIDE TRANSPORT SYSTEM PERMEASE PROTEIN DPPB-RELATED"/>
    <property type="match status" value="1"/>
</dbReference>
<evidence type="ECO:0000256" key="3">
    <source>
        <dbReference type="ARBA" id="ARBA00022475"/>
    </source>
</evidence>
<dbReference type="EMBL" id="JAUSTY010000011">
    <property type="protein sequence ID" value="MDQ0166824.1"/>
    <property type="molecule type" value="Genomic_DNA"/>
</dbReference>
<feature type="transmembrane region" description="Helical" evidence="13">
    <location>
        <begin position="173"/>
        <end position="191"/>
    </location>
</feature>
<evidence type="ECO:0000256" key="1">
    <source>
        <dbReference type="ARBA" id="ARBA00004651"/>
    </source>
</evidence>
<dbReference type="Gene3D" id="1.10.3720.10">
    <property type="entry name" value="MetI-like"/>
    <property type="match status" value="1"/>
</dbReference>
<proteinExistence type="inferred from homology"/>
<gene>
    <name evidence="15" type="ORF">J2S11_002740</name>
</gene>
<evidence type="ECO:0000313" key="15">
    <source>
        <dbReference type="EMBL" id="MDQ0166824.1"/>
    </source>
</evidence>
<evidence type="ECO:0000313" key="16">
    <source>
        <dbReference type="Proteomes" id="UP001235840"/>
    </source>
</evidence>
<evidence type="ECO:0000256" key="8">
    <source>
        <dbReference type="ARBA" id="ARBA00023112"/>
    </source>
</evidence>
<dbReference type="RefSeq" id="WP_307395332.1">
    <property type="nucleotide sequence ID" value="NZ_BAAADK010000003.1"/>
</dbReference>
<accession>A0ABT9W0P9</accession>
<keyword evidence="8" id="KW-0921">Nickel transport</keyword>
<evidence type="ECO:0000256" key="5">
    <source>
        <dbReference type="ARBA" id="ARBA00022692"/>
    </source>
</evidence>
<evidence type="ECO:0000256" key="7">
    <source>
        <dbReference type="ARBA" id="ARBA00023065"/>
    </source>
</evidence>
<dbReference type="NCBIfam" id="NF045470">
    <property type="entry name" value="Opp2B"/>
    <property type="match status" value="1"/>
</dbReference>
<dbReference type="PANTHER" id="PTHR43163:SF6">
    <property type="entry name" value="DIPEPTIDE TRANSPORT SYSTEM PERMEASE PROTEIN DPPB-RELATED"/>
    <property type="match status" value="1"/>
</dbReference>
<evidence type="ECO:0000256" key="4">
    <source>
        <dbReference type="ARBA" id="ARBA00022596"/>
    </source>
</evidence>
<comment type="similarity">
    <text evidence="10">Belongs to the binding-protein-dependent transport system permease family. OppBC subfamily.</text>
</comment>
<evidence type="ECO:0000256" key="12">
    <source>
        <dbReference type="ARBA" id="ARBA00044774"/>
    </source>
</evidence>
<dbReference type="CDD" id="cd06261">
    <property type="entry name" value="TM_PBP2"/>
    <property type="match status" value="1"/>
</dbReference>
<keyword evidence="16" id="KW-1185">Reference proteome</keyword>
<comment type="subcellular location">
    <subcellularLocation>
        <location evidence="1 13">Cell membrane</location>
        <topology evidence="1 13">Multi-pass membrane protein</topology>
    </subcellularLocation>
</comment>
<dbReference type="InterPro" id="IPR050045">
    <property type="entry name" value="Opp2B"/>
</dbReference>
<evidence type="ECO:0000256" key="11">
    <source>
        <dbReference type="ARBA" id="ARBA00038669"/>
    </source>
</evidence>
<dbReference type="Proteomes" id="UP001235840">
    <property type="component" value="Unassembled WGS sequence"/>
</dbReference>
<keyword evidence="6 13" id="KW-1133">Transmembrane helix</keyword>
<sequence>MKPFIVNRIFSGIFVILGLSVFSFLLIHLVPGDPVRIMLGINATPESIENLTNHLGLNEPLLIQYFQYISNAFQGDLGTSLKSGRPVLVEILERFPETMKLAISGMTIAVVVGITMGVMAAKYKDKWVDTLFTGLATLGISIPSFWLGILLIIVFTVNLGWFPIASGTGVRDLVLPAFTLGVLASTIISRITRNGMVEVLSNEYIRTARAKGLNERYILYQHALRNVLIPLVTLIGLQLASLLGGTVIIETVFNWPGLGTLAVDAIMSRDFPLIQGTILFMGVVYVTINILVDVLYGVIDPRVELNTKEGRK</sequence>
<feature type="transmembrane region" description="Helical" evidence="13">
    <location>
        <begin position="135"/>
        <end position="161"/>
    </location>
</feature>
<keyword evidence="5 13" id="KW-0812">Transmembrane</keyword>